<dbReference type="Proteomes" id="UP000586346">
    <property type="component" value="Unassembled WGS sequence"/>
</dbReference>
<dbReference type="Proteomes" id="UP000605024">
    <property type="component" value="Unassembled WGS sequence"/>
</dbReference>
<proteinExistence type="predicted"/>
<reference evidence="1 5" key="2">
    <citation type="submission" date="2020-08" db="EMBL/GenBank/DDBJ databases">
        <title>Emergence and comparative genomics analysis of Citrobacter in Fennec fox imported from North Africa to China.</title>
        <authorList>
            <person name="Zheng B."/>
        </authorList>
    </citation>
    <scope>NUCLEOTIDE SEQUENCE [LARGE SCALE GENOMIC DNA]</scope>
    <source>
        <strain evidence="1 5">FF371</strain>
    </source>
</reference>
<dbReference type="EMBL" id="JACLAH010000001">
    <property type="protein sequence ID" value="MBC2645979.1"/>
    <property type="molecule type" value="Genomic_DNA"/>
</dbReference>
<organism evidence="2 6">
    <name type="scientific">Citrobacter braakii</name>
    <dbReference type="NCBI Taxonomy" id="57706"/>
    <lineage>
        <taxon>Bacteria</taxon>
        <taxon>Pseudomonadati</taxon>
        <taxon>Pseudomonadota</taxon>
        <taxon>Gammaproteobacteria</taxon>
        <taxon>Enterobacterales</taxon>
        <taxon>Enterobacteriaceae</taxon>
        <taxon>Citrobacter</taxon>
        <taxon>Citrobacter freundii complex</taxon>
    </lineage>
</organism>
<name>A0A1R0G2B1_CITBR</name>
<evidence type="ECO:0000313" key="4">
    <source>
        <dbReference type="Proteomes" id="UP000185597"/>
    </source>
</evidence>
<evidence type="ECO:0000313" key="6">
    <source>
        <dbReference type="Proteomes" id="UP000605024"/>
    </source>
</evidence>
<comment type="caution">
    <text evidence="2">The sequence shown here is derived from an EMBL/GenBank/DDBJ whole genome shotgun (WGS) entry which is preliminary data.</text>
</comment>
<reference evidence="3 4" key="1">
    <citation type="submission" date="2017-01" db="EMBL/GenBank/DDBJ databases">
        <title>First report of the plasmid-mediated mcr-1 gene in Citrobacter freudii.</title>
        <authorList>
            <person name="Liu J."/>
            <person name="Yang Y."/>
            <person name="Li Y."/>
            <person name="Liu D."/>
            <person name="Tuo H."/>
            <person name="Davis M."/>
            <person name="Zhang A."/>
        </authorList>
    </citation>
    <scope>NUCLEOTIDE SEQUENCE [LARGE SCALE GENOMIC DNA]</scope>
    <source>
        <strain evidence="3 4">SCC4</strain>
    </source>
</reference>
<sequence>MKTFHWAPREGMPSSVSPSVTTIKFGDGYEQRRPTGLNHQLINFQPVFRTTSDNSRTALEAFLVEHGGYKAFLWRPPKYNRTIKVVCREWSVTDNVTYSDFSCKFEQVIA</sequence>
<dbReference type="Pfam" id="PF05939">
    <property type="entry name" value="Phage_min_tail"/>
    <property type="match status" value="1"/>
</dbReference>
<keyword evidence="5" id="KW-1185">Reference proteome</keyword>
<dbReference type="OrthoDB" id="8607203at2"/>
<dbReference type="AlphaFoldDB" id="A0A1R0G2B1"/>
<evidence type="ECO:0000313" key="3">
    <source>
        <dbReference type="EMBL" id="OLY71033.1"/>
    </source>
</evidence>
<accession>A0A1R0G2B1</accession>
<dbReference type="Proteomes" id="UP000185597">
    <property type="component" value="Unassembled WGS sequence"/>
</dbReference>
<dbReference type="EMBL" id="JACXSK010000001">
    <property type="protein sequence ID" value="MBD3122018.1"/>
    <property type="molecule type" value="Genomic_DNA"/>
</dbReference>
<gene>
    <name evidence="3" type="ORF">BWD41_05105</name>
    <name evidence="1" type="ORF">H6P72_04950</name>
    <name evidence="2" type="ORF">ID160_04965</name>
</gene>
<reference evidence="2" key="3">
    <citation type="submission" date="2020-09" db="EMBL/GenBank/DDBJ databases">
        <title>Characterization of IncC plasmids in Enterobacterales of food-producing animals originating from China.</title>
        <authorList>
            <person name="Zhang Y."/>
            <person name="Lei C.-W."/>
        </authorList>
    </citation>
    <scope>NUCLEOTIDE SEQUENCE</scope>
    <source>
        <strain evidence="2">CC1</strain>
    </source>
</reference>
<dbReference type="RefSeq" id="WP_053090390.1">
    <property type="nucleotide sequence ID" value="NZ_JAATIA010000001.1"/>
</dbReference>
<evidence type="ECO:0000313" key="5">
    <source>
        <dbReference type="Proteomes" id="UP000586346"/>
    </source>
</evidence>
<evidence type="ECO:0000313" key="2">
    <source>
        <dbReference type="EMBL" id="MBD3122018.1"/>
    </source>
</evidence>
<dbReference type="InterPro" id="IPR010265">
    <property type="entry name" value="Phage_lambda_TipM"/>
</dbReference>
<dbReference type="EMBL" id="MTCP01000001">
    <property type="protein sequence ID" value="OLY71033.1"/>
    <property type="molecule type" value="Genomic_DNA"/>
</dbReference>
<protein>
    <submittedName>
        <fullName evidence="2">Phage tail protein</fullName>
    </submittedName>
</protein>
<evidence type="ECO:0000313" key="1">
    <source>
        <dbReference type="EMBL" id="MBC2645979.1"/>
    </source>
</evidence>